<accession>A0A0C9WYK5</accession>
<evidence type="ECO:0000313" key="1">
    <source>
        <dbReference type="EMBL" id="KIJ90451.1"/>
    </source>
</evidence>
<dbReference type="EMBL" id="KN839185">
    <property type="protein sequence ID" value="KIJ90451.1"/>
    <property type="molecule type" value="Genomic_DNA"/>
</dbReference>
<dbReference type="AlphaFoldDB" id="A0A0C9WYK5"/>
<protein>
    <submittedName>
        <fullName evidence="1">Uncharacterized protein</fullName>
    </submittedName>
</protein>
<organism evidence="1 2">
    <name type="scientific">Laccaria amethystina LaAM-08-1</name>
    <dbReference type="NCBI Taxonomy" id="1095629"/>
    <lineage>
        <taxon>Eukaryota</taxon>
        <taxon>Fungi</taxon>
        <taxon>Dikarya</taxon>
        <taxon>Basidiomycota</taxon>
        <taxon>Agaricomycotina</taxon>
        <taxon>Agaricomycetes</taxon>
        <taxon>Agaricomycetidae</taxon>
        <taxon>Agaricales</taxon>
        <taxon>Agaricineae</taxon>
        <taxon>Hydnangiaceae</taxon>
        <taxon>Laccaria</taxon>
    </lineage>
</organism>
<dbReference type="Proteomes" id="UP000054477">
    <property type="component" value="Unassembled WGS sequence"/>
</dbReference>
<dbReference type="HOGENOM" id="CLU_2622422_0_0_1"/>
<reference evidence="2" key="2">
    <citation type="submission" date="2015-01" db="EMBL/GenBank/DDBJ databases">
        <title>Evolutionary Origins and Diversification of the Mycorrhizal Mutualists.</title>
        <authorList>
            <consortium name="DOE Joint Genome Institute"/>
            <consortium name="Mycorrhizal Genomics Consortium"/>
            <person name="Kohler A."/>
            <person name="Kuo A."/>
            <person name="Nagy L.G."/>
            <person name="Floudas D."/>
            <person name="Copeland A."/>
            <person name="Barry K.W."/>
            <person name="Cichocki N."/>
            <person name="Veneault-Fourrey C."/>
            <person name="LaButti K."/>
            <person name="Lindquist E.A."/>
            <person name="Lipzen A."/>
            <person name="Lundell T."/>
            <person name="Morin E."/>
            <person name="Murat C."/>
            <person name="Riley R."/>
            <person name="Ohm R."/>
            <person name="Sun H."/>
            <person name="Tunlid A."/>
            <person name="Henrissat B."/>
            <person name="Grigoriev I.V."/>
            <person name="Hibbett D.S."/>
            <person name="Martin F."/>
        </authorList>
    </citation>
    <scope>NUCLEOTIDE SEQUENCE [LARGE SCALE GENOMIC DNA]</scope>
    <source>
        <strain evidence="2">LaAM-08-1</strain>
    </source>
</reference>
<proteinExistence type="predicted"/>
<name>A0A0C9WYK5_9AGAR</name>
<sequence>MGLHDLKAAQMGGKWVYSRHANKFNQLALRFIHFNKLSFELRKVTHYLLMDAFALEVLEDAKSWNWPSPVFTTPPKPR</sequence>
<evidence type="ECO:0000313" key="2">
    <source>
        <dbReference type="Proteomes" id="UP000054477"/>
    </source>
</evidence>
<keyword evidence="2" id="KW-1185">Reference proteome</keyword>
<gene>
    <name evidence="1" type="ORF">K443DRAFT_15232</name>
</gene>
<reference evidence="1 2" key="1">
    <citation type="submission" date="2014-04" db="EMBL/GenBank/DDBJ databases">
        <authorList>
            <consortium name="DOE Joint Genome Institute"/>
            <person name="Kuo A."/>
            <person name="Kohler A."/>
            <person name="Nagy L.G."/>
            <person name="Floudas D."/>
            <person name="Copeland A."/>
            <person name="Barry K.W."/>
            <person name="Cichocki N."/>
            <person name="Veneault-Fourrey C."/>
            <person name="LaButti K."/>
            <person name="Lindquist E.A."/>
            <person name="Lipzen A."/>
            <person name="Lundell T."/>
            <person name="Morin E."/>
            <person name="Murat C."/>
            <person name="Sun H."/>
            <person name="Tunlid A."/>
            <person name="Henrissat B."/>
            <person name="Grigoriev I.V."/>
            <person name="Hibbett D.S."/>
            <person name="Martin F."/>
            <person name="Nordberg H.P."/>
            <person name="Cantor M.N."/>
            <person name="Hua S.X."/>
        </authorList>
    </citation>
    <scope>NUCLEOTIDE SEQUENCE [LARGE SCALE GENOMIC DNA]</scope>
    <source>
        <strain evidence="1 2">LaAM-08-1</strain>
    </source>
</reference>